<dbReference type="EMBL" id="CP030759">
    <property type="protein sequence ID" value="AXA36461.1"/>
    <property type="molecule type" value="Genomic_DNA"/>
</dbReference>
<reference evidence="1 2" key="1">
    <citation type="submission" date="2018-05" db="EMBL/GenBank/DDBJ databases">
        <title>A metagenomic window into the 2 km-deep terrestrial subsurface aquifer revealed taxonomically and functionally diverse microbial community comprising novel uncultured bacterial lineages.</title>
        <authorList>
            <person name="Kadnikov V.V."/>
            <person name="Mardanov A.V."/>
            <person name="Beletsky A.V."/>
            <person name="Banks D."/>
            <person name="Pimenov N.V."/>
            <person name="Frank Y.A."/>
            <person name="Karnachuk O.V."/>
            <person name="Ravin N.V."/>
        </authorList>
    </citation>
    <scope>NUCLEOTIDE SEQUENCE [LARGE SCALE GENOMIC DNA]</scope>
    <source>
        <strain evidence="1">BY</strain>
    </source>
</reference>
<dbReference type="Proteomes" id="UP000262583">
    <property type="component" value="Chromosome"/>
</dbReference>
<dbReference type="AlphaFoldDB" id="A0A2Z4Y5F9"/>
<accession>A0A2Z4Y5F9</accession>
<proteinExistence type="predicted"/>
<evidence type="ECO:0000313" key="2">
    <source>
        <dbReference type="Proteomes" id="UP000262583"/>
    </source>
</evidence>
<name>A0A2Z4Y5F9_SUMC1</name>
<gene>
    <name evidence="1" type="ORF">BRCON_1684</name>
</gene>
<sequence>MWALVVASAHCKCVGFMGRVKEKSSVEAAIRVVERPWLQFAHS</sequence>
<organism evidence="1 2">
    <name type="scientific">Sumerlaea chitinivorans</name>
    <dbReference type="NCBI Taxonomy" id="2250252"/>
    <lineage>
        <taxon>Bacteria</taxon>
        <taxon>Candidatus Sumerlaeota</taxon>
        <taxon>Candidatus Sumerlaeia</taxon>
        <taxon>Candidatus Sumerlaeales</taxon>
        <taxon>Candidatus Sumerlaeaceae</taxon>
        <taxon>Candidatus Sumerlaea</taxon>
    </lineage>
</organism>
<dbReference type="KEGG" id="schv:BRCON_1684"/>
<evidence type="ECO:0000313" key="1">
    <source>
        <dbReference type="EMBL" id="AXA36461.1"/>
    </source>
</evidence>
<protein>
    <submittedName>
        <fullName evidence="1">Uncharacterized protein</fullName>
    </submittedName>
</protein>